<protein>
    <submittedName>
        <fullName evidence="1">Uncharacterized protein</fullName>
    </submittedName>
</protein>
<dbReference type="AlphaFoldDB" id="A0AAV3GLH6"/>
<name>A0AAV3GLH6_ENTFL</name>
<evidence type="ECO:0000313" key="1">
    <source>
        <dbReference type="EMBL" id="EJV17338.1"/>
    </source>
</evidence>
<evidence type="ECO:0000313" key="2">
    <source>
        <dbReference type="Proteomes" id="UP000004117"/>
    </source>
</evidence>
<gene>
    <name evidence="1" type="ORF">HMPREF1336_01495</name>
</gene>
<comment type="caution">
    <text evidence="1">The sequence shown here is derived from an EMBL/GenBank/DDBJ whole genome shotgun (WGS) entry which is preliminary data.</text>
</comment>
<accession>A0AAV3GLH6</accession>
<reference evidence="1 2" key="1">
    <citation type="submission" date="2012-04" db="EMBL/GenBank/DDBJ databases">
        <authorList>
            <person name="Weinstock G."/>
            <person name="Sodergren E."/>
            <person name="Lobos E.A."/>
            <person name="Fulton L."/>
            <person name="Fulton R."/>
            <person name="Courtney L."/>
            <person name="Fronick C."/>
            <person name="O'Laughlin M."/>
            <person name="Godfrey J."/>
            <person name="Wilson R.M."/>
            <person name="Miner T."/>
            <person name="Farmer C."/>
            <person name="Delehaunty K."/>
            <person name="Cordes M."/>
            <person name="Minx P."/>
            <person name="Tomlinson C."/>
            <person name="Chen J."/>
            <person name="Wollam A."/>
            <person name="Pepin K.H."/>
            <person name="Bhonagiri V."/>
            <person name="Zhang X."/>
            <person name="Suruliraj S."/>
            <person name="Warren W."/>
            <person name="Mitreva M."/>
            <person name="Mardis E.R."/>
            <person name="Wilson R.K."/>
        </authorList>
    </citation>
    <scope>NUCLEOTIDE SEQUENCE [LARGE SCALE GENOMIC DNA]</scope>
    <source>
        <strain evidence="1 2">ERV63</strain>
    </source>
</reference>
<sequence length="92" mass="11479">MIFFEHATFFIFGLAFSHMPEKNWYFRCCYNNVSIQLWEFYEKRNEFSQKAMDIFFILSDKKNSLFLYIQHKNNKKYNVIWFARLFILHVIK</sequence>
<dbReference type="Proteomes" id="UP000004117">
    <property type="component" value="Unassembled WGS sequence"/>
</dbReference>
<organism evidence="1 2">
    <name type="scientific">Enterococcus faecalis ERV63</name>
    <dbReference type="NCBI Taxonomy" id="1134793"/>
    <lineage>
        <taxon>Bacteria</taxon>
        <taxon>Bacillati</taxon>
        <taxon>Bacillota</taxon>
        <taxon>Bacilli</taxon>
        <taxon>Lactobacillales</taxon>
        <taxon>Enterococcaceae</taxon>
        <taxon>Enterococcus</taxon>
    </lineage>
</organism>
<dbReference type="EMBL" id="ALZR01000042">
    <property type="protein sequence ID" value="EJV17338.1"/>
    <property type="molecule type" value="Genomic_DNA"/>
</dbReference>
<proteinExistence type="predicted"/>